<dbReference type="HOGENOM" id="CLU_000895_0_0_9"/>
<dbReference type="eggNOG" id="COG1028">
    <property type="taxonomic scope" value="Bacteria"/>
</dbReference>
<feature type="domain" description="Carrier" evidence="4">
    <location>
        <begin position="1213"/>
        <end position="1288"/>
    </location>
</feature>
<evidence type="ECO:0000256" key="2">
    <source>
        <dbReference type="ARBA" id="ARBA00022450"/>
    </source>
</evidence>
<organism evidence="5 6">
    <name type="scientific">Ruminococcus albus (strain ATCC 27210 / DSM 20455 / JCM 14654 / NCDO 2250 / 7)</name>
    <dbReference type="NCBI Taxonomy" id="697329"/>
    <lineage>
        <taxon>Bacteria</taxon>
        <taxon>Bacillati</taxon>
        <taxon>Bacillota</taxon>
        <taxon>Clostridia</taxon>
        <taxon>Eubacteriales</taxon>
        <taxon>Oscillospiraceae</taxon>
        <taxon>Ruminococcus</taxon>
    </lineage>
</organism>
<evidence type="ECO:0000259" key="4">
    <source>
        <dbReference type="PROSITE" id="PS50075"/>
    </source>
</evidence>
<dbReference type="PROSITE" id="PS00455">
    <property type="entry name" value="AMP_BINDING"/>
    <property type="match status" value="1"/>
</dbReference>
<dbReference type="EMBL" id="CP002403">
    <property type="protein sequence ID" value="ADU21410.1"/>
    <property type="molecule type" value="Genomic_DNA"/>
</dbReference>
<dbReference type="KEGG" id="ral:Rumal_0883"/>
<dbReference type="GO" id="GO:0070566">
    <property type="term" value="F:adenylyltransferase activity"/>
    <property type="evidence" value="ECO:0007669"/>
    <property type="project" value="TreeGrafter"/>
</dbReference>
<dbReference type="Gene3D" id="3.30.300.30">
    <property type="match status" value="1"/>
</dbReference>
<dbReference type="InterPro" id="IPR036736">
    <property type="entry name" value="ACP-like_sf"/>
</dbReference>
<evidence type="ECO:0000313" key="6">
    <source>
        <dbReference type="Proteomes" id="UP000006919"/>
    </source>
</evidence>
<dbReference type="InterPro" id="IPR000873">
    <property type="entry name" value="AMP-dep_synth/lig_dom"/>
</dbReference>
<dbReference type="Gene3D" id="1.10.1200.10">
    <property type="entry name" value="ACP-like"/>
    <property type="match status" value="1"/>
</dbReference>
<dbReference type="PANTHER" id="PTHR22754">
    <property type="entry name" value="DISCO-INTERACTING PROTEIN 2 DIP2 -RELATED"/>
    <property type="match status" value="1"/>
</dbReference>
<dbReference type="InterPro" id="IPR020845">
    <property type="entry name" value="AMP-binding_CS"/>
</dbReference>
<evidence type="ECO:0000313" key="5">
    <source>
        <dbReference type="EMBL" id="ADU21410.1"/>
    </source>
</evidence>
<dbReference type="Gene3D" id="3.40.50.12780">
    <property type="entry name" value="N-terminal domain of ligase-like"/>
    <property type="match status" value="1"/>
</dbReference>
<accession>E6UAT1</accession>
<dbReference type="STRING" id="697329.Rumal_0883"/>
<dbReference type="SUPFAM" id="SSF56801">
    <property type="entry name" value="Acetyl-CoA synthetase-like"/>
    <property type="match status" value="1"/>
</dbReference>
<dbReference type="OrthoDB" id="9778383at2"/>
<dbReference type="SUPFAM" id="SSF51735">
    <property type="entry name" value="NAD(P)-binding Rossmann-fold domains"/>
    <property type="match status" value="2"/>
</dbReference>
<dbReference type="InterPro" id="IPR013968">
    <property type="entry name" value="PKS_KR"/>
</dbReference>
<dbReference type="PROSITE" id="PS50075">
    <property type="entry name" value="CARRIER"/>
    <property type="match status" value="1"/>
</dbReference>
<dbReference type="InterPro" id="IPR057326">
    <property type="entry name" value="KR_dom"/>
</dbReference>
<dbReference type="Pfam" id="PF00550">
    <property type="entry name" value="PP-binding"/>
    <property type="match status" value="1"/>
</dbReference>
<dbReference type="SMART" id="SM00822">
    <property type="entry name" value="PKS_KR"/>
    <property type="match status" value="1"/>
</dbReference>
<proteinExistence type="inferred from homology"/>
<dbReference type="InterPro" id="IPR036291">
    <property type="entry name" value="NAD(P)-bd_dom_sf"/>
</dbReference>
<dbReference type="Pfam" id="PF08659">
    <property type="entry name" value="KR"/>
    <property type="match status" value="1"/>
</dbReference>
<dbReference type="Proteomes" id="UP000006919">
    <property type="component" value="Chromosome"/>
</dbReference>
<dbReference type="eggNOG" id="COG1020">
    <property type="taxonomic scope" value="Bacteria"/>
</dbReference>
<comment type="similarity">
    <text evidence="1">Belongs to the ATP-dependent AMP-binding enzyme family.</text>
</comment>
<keyword evidence="2" id="KW-0596">Phosphopantetheine</keyword>
<name>E6UAT1_RUMA7</name>
<protein>
    <submittedName>
        <fullName evidence="5">AMP-dependent synthetase and ligase</fullName>
    </submittedName>
</protein>
<dbReference type="GO" id="GO:0005886">
    <property type="term" value="C:plasma membrane"/>
    <property type="evidence" value="ECO:0007669"/>
    <property type="project" value="TreeGrafter"/>
</dbReference>
<dbReference type="GO" id="GO:0016874">
    <property type="term" value="F:ligase activity"/>
    <property type="evidence" value="ECO:0007669"/>
    <property type="project" value="UniProtKB-KW"/>
</dbReference>
<dbReference type="InterPro" id="IPR009081">
    <property type="entry name" value="PP-bd_ACP"/>
</dbReference>
<keyword evidence="5" id="KW-0436">Ligase</keyword>
<dbReference type="InterPro" id="IPR042099">
    <property type="entry name" value="ANL_N_sf"/>
</dbReference>
<dbReference type="RefSeq" id="WP_013497588.1">
    <property type="nucleotide sequence ID" value="NC_014833.1"/>
</dbReference>
<keyword evidence="3" id="KW-0597">Phosphoprotein</keyword>
<dbReference type="GO" id="GO:0006633">
    <property type="term" value="P:fatty acid biosynthetic process"/>
    <property type="evidence" value="ECO:0007669"/>
    <property type="project" value="TreeGrafter"/>
</dbReference>
<dbReference type="eggNOG" id="COG0318">
    <property type="taxonomic scope" value="Bacteria"/>
</dbReference>
<dbReference type="InterPro" id="IPR045851">
    <property type="entry name" value="AMP-bd_C_sf"/>
</dbReference>
<dbReference type="Gene3D" id="3.40.50.720">
    <property type="entry name" value="NAD(P)-binding Rossmann-like Domain"/>
    <property type="match status" value="1"/>
</dbReference>
<sequence length="1298" mass="146116">MKQLLSVLRSLSQIKDLRVKRTENGETEIYLLAKEPVPDAYLSYLKHQEPDADTIRIYKVDEAAFCGISSELQVSVDDLEQVQAKLSSNVFFEQEFFPCEDNLCIPDLTQYPVSFENKANSKKAICHGRGDISSELEKFRIGDLSQFLFRAAKSDQKVVFIKADGSVTEESYSLLLERAKRIAMQVRKLPYGNYPVLMFQFTDNQDFIETFWGCVLSGIVPVPVQTCANYGIADANTSRVYNIWKILDKPPIITSDALYGSMLDIQEVYKEQMQIFPFSCLMKENDEPFEHIERPIDDLALIMFTSGSTGLPKGVKLSHFNLISQVIGQVSLNGFTSADISMNWMPLTHVGGIIYFHLRDVYLCALQVHVDTDLVLKNPLSWLDIIDEYRACITWSPNFAYKLIVDALECGDVHKEWDLSCMHTFLDGGEAVIAEVGLAFLKGLKPFGLRSTAFVPSYGMSETSSGVIYYFGFNEDTIRPTDNFVPVGEIVPGDSVRIVDEHDQLKCEGEIGRFQVKGNTITKGYFNNEKATRESYTEDGWFNTGDLAFIKDGMLSITGREKDVIIINGVNYYNHEIESELETLQEVRSSFCVAGAVTVVPGTPEKLLILYSAQEISDDVLLEQSDDTMAYIDRVNEKIRRDLAKNFNLFPHDVVCIPSFEILKTDIGKLQRKKMIELYLKGMYRKYTDSAAGISTSETDEKNKPLMTRIWQEKPCTHEAEQDCTVLLVGTIRGSIHSLIEDNYTKVLPFSKYDTLPADTHVSVIMDFGQDSDIHTKITILQDTVRSLEEYGLDRVVLNVFTSGGFYAKPGDSVNENAVFNGILQSYQMENGNIFVKQIDVAEGDMLPGAEEITQTNDHVIVYRSGVRYVPYLVSADVDTSVTQPITEGGLYLVTGITGGVGRKITSFLARNYNCRFIAVGRKSEEAAREIFRSEQMDESVLAYRNIELSDTDQLSSFVADAEQMDGSTLAGILHFAGSVSELHGGRDHWEEFRLHFLVSETMGSFDEALAPKGYAVSSLCKLLEGRPDCRMLLLSSVNAFFGGSSLAAYSGANSFLNEMALSCMEKHPQVYCINFANLSNIGMSADIPDGLKESSKKNGFYLLTLEEAASVMLYVLAHHIRFSFYGINLQNRNMQQFCCEPMQQRIIAYLPKAQEPGQISSILGNTAELRFGRLADYEVRIQSLHSRMPQLEAWKDTLRSRGLFASASRLLQPSTETEQAIYNIWKEVLQIEDFGIDKSYFTIGGNSLNSFRTLEKMNRHFNTELTIADFFTYNSVQEFAELLDQRSKNDNQEEGMF</sequence>
<dbReference type="Pfam" id="PF00501">
    <property type="entry name" value="AMP-binding"/>
    <property type="match status" value="1"/>
</dbReference>
<dbReference type="SUPFAM" id="SSF47336">
    <property type="entry name" value="ACP-like"/>
    <property type="match status" value="1"/>
</dbReference>
<dbReference type="PANTHER" id="PTHR22754:SF32">
    <property type="entry name" value="DISCO-INTERACTING PROTEIN 2"/>
    <property type="match status" value="1"/>
</dbReference>
<gene>
    <name evidence="5" type="ordered locus">Rumal_0883</name>
</gene>
<evidence type="ECO:0000256" key="1">
    <source>
        <dbReference type="ARBA" id="ARBA00006432"/>
    </source>
</evidence>
<reference evidence="5 6" key="1">
    <citation type="journal article" date="2011" name="J. Bacteriol.">
        <title>Complete genome of the cellulolytic ruminal bacterium Ruminococcus albus 7.</title>
        <authorList>
            <person name="Suen G."/>
            <person name="Stevenson D.M."/>
            <person name="Bruce D.C."/>
            <person name="Chertkov O."/>
            <person name="Copeland A."/>
            <person name="Cheng J.F."/>
            <person name="Detter C."/>
            <person name="Detter J.C."/>
            <person name="Goodwin L.A."/>
            <person name="Han C.S."/>
            <person name="Hauser L.J."/>
            <person name="Ivanova N.N."/>
            <person name="Kyrpides N.C."/>
            <person name="Land M.L."/>
            <person name="Lapidus A."/>
            <person name="Lucas S."/>
            <person name="Ovchinnikova G."/>
            <person name="Pitluck S."/>
            <person name="Tapia R."/>
            <person name="Woyke T."/>
            <person name="Boyum J."/>
            <person name="Mead D."/>
            <person name="Weimer P.J."/>
        </authorList>
    </citation>
    <scope>NUCLEOTIDE SEQUENCE [LARGE SCALE GENOMIC DNA]</scope>
    <source>
        <strain evidence="6">ATCC 27210 / DSM 20455 / JCM 14654 / NCDO 2250 / 7</strain>
    </source>
</reference>
<evidence type="ECO:0000256" key="3">
    <source>
        <dbReference type="ARBA" id="ARBA00022553"/>
    </source>
</evidence>